<dbReference type="GO" id="GO:0005789">
    <property type="term" value="C:endoplasmic reticulum membrane"/>
    <property type="evidence" value="ECO:0007669"/>
    <property type="project" value="TreeGrafter"/>
</dbReference>
<dbReference type="SUPFAM" id="SSF47923">
    <property type="entry name" value="Ypt/Rab-GAP domain of gyp1p"/>
    <property type="match status" value="2"/>
</dbReference>
<evidence type="ECO:0000256" key="2">
    <source>
        <dbReference type="SAM" id="MobiDB-lite"/>
    </source>
</evidence>
<dbReference type="Gene3D" id="1.10.472.80">
    <property type="entry name" value="Ypt/Rab-GAP domain of gyp1p, domain 3"/>
    <property type="match status" value="1"/>
</dbReference>
<organism evidence="4 5">
    <name type="scientific">Ditylenchus destructor</name>
    <dbReference type="NCBI Taxonomy" id="166010"/>
    <lineage>
        <taxon>Eukaryota</taxon>
        <taxon>Metazoa</taxon>
        <taxon>Ecdysozoa</taxon>
        <taxon>Nematoda</taxon>
        <taxon>Chromadorea</taxon>
        <taxon>Rhabditida</taxon>
        <taxon>Tylenchina</taxon>
        <taxon>Tylenchomorpha</taxon>
        <taxon>Sphaerularioidea</taxon>
        <taxon>Anguinidae</taxon>
        <taxon>Anguininae</taxon>
        <taxon>Ditylenchus</taxon>
    </lineage>
</organism>
<dbReference type="AlphaFoldDB" id="A0AAD4R386"/>
<dbReference type="SMART" id="SM00164">
    <property type="entry name" value="TBC"/>
    <property type="match status" value="1"/>
</dbReference>
<dbReference type="InterPro" id="IPR045913">
    <property type="entry name" value="TBC20/Gyp8-like"/>
</dbReference>
<dbReference type="GO" id="GO:0006888">
    <property type="term" value="P:endoplasmic reticulum to Golgi vesicle-mediated transport"/>
    <property type="evidence" value="ECO:0007669"/>
    <property type="project" value="TreeGrafter"/>
</dbReference>
<feature type="region of interest" description="Disordered" evidence="2">
    <location>
        <begin position="110"/>
        <end position="165"/>
    </location>
</feature>
<dbReference type="EMBL" id="JAKKPZ010000044">
    <property type="protein sequence ID" value="KAI1706945.1"/>
    <property type="molecule type" value="Genomic_DNA"/>
</dbReference>
<proteinExistence type="predicted"/>
<dbReference type="Proteomes" id="UP001201812">
    <property type="component" value="Unassembled WGS sequence"/>
</dbReference>
<dbReference type="PANTHER" id="PTHR20913:SF7">
    <property type="entry name" value="RE60063P"/>
    <property type="match status" value="1"/>
</dbReference>
<dbReference type="Pfam" id="PF00566">
    <property type="entry name" value="RabGAP-TBC"/>
    <property type="match status" value="1"/>
</dbReference>
<comment type="caution">
    <text evidence="4">The sequence shown here is derived from an EMBL/GenBank/DDBJ whole genome shotgun (WGS) entry which is preliminary data.</text>
</comment>
<evidence type="ECO:0000313" key="5">
    <source>
        <dbReference type="Proteomes" id="UP001201812"/>
    </source>
</evidence>
<dbReference type="InterPro" id="IPR035969">
    <property type="entry name" value="Rab-GAP_TBC_sf"/>
</dbReference>
<dbReference type="PROSITE" id="PS50086">
    <property type="entry name" value="TBC_RABGAP"/>
    <property type="match status" value="1"/>
</dbReference>
<gene>
    <name evidence="4" type="ORF">DdX_12729</name>
</gene>
<dbReference type="GO" id="GO:0005096">
    <property type="term" value="F:GTPase activator activity"/>
    <property type="evidence" value="ECO:0007669"/>
    <property type="project" value="UniProtKB-KW"/>
</dbReference>
<protein>
    <submittedName>
        <fullName evidence="4">Rab-GTPase-TBC domain-containing protein</fullName>
    </submittedName>
</protein>
<sequence>MVSHRGTRQFHYDDPTIQMLDSIDFSGKVKLQSDGCENSAEDHIQKALSASLQKKSKKIDAFLQANGNNLRKHLHQLYGFATSHDGLMKDEYREKIWPILAEYIPFAPKLNRDNNSRKKANSRATSDNEASCSEDQDDSDFESALSSFDESDERNTSDNDLDNENTLEPSIEELRKHREWNQVELDVNRTLARFPPNISDDEREHLQHDLTPLIVRLLWENPGFSYYQGFHDICLTLILVMGGRQALKAARILTRRASFYNYLTYTLEETALAELQNVYVLLYLYDPDVEQHMRNAELGTLFGLSWLLTWFSHDLQHYEQIVILFDLFLSSHHMMPVYVGAALIYERRDEVLSTEQEMPILHQLLNTVPSNVNVNKIIDTARTLFERFPPPLVQGGFRKAYEEMCIRQQDRKQKVAKLQQMIPRQQAVKPLPRHNLFQWVMTHPLEAAGAVAGTAILAYLTKNLSTQFSP</sequence>
<dbReference type="Gene3D" id="1.10.8.1310">
    <property type="match status" value="1"/>
</dbReference>
<keyword evidence="5" id="KW-1185">Reference proteome</keyword>
<reference evidence="4" key="1">
    <citation type="submission" date="2022-01" db="EMBL/GenBank/DDBJ databases">
        <title>Genome Sequence Resource for Two Populations of Ditylenchus destructor, the Migratory Endoparasitic Phytonematode.</title>
        <authorList>
            <person name="Zhang H."/>
            <person name="Lin R."/>
            <person name="Xie B."/>
        </authorList>
    </citation>
    <scope>NUCLEOTIDE SEQUENCE</scope>
    <source>
        <strain evidence="4">BazhouSP</strain>
    </source>
</reference>
<feature type="domain" description="Rab-GAP TBC" evidence="3">
    <location>
        <begin position="87"/>
        <end position="332"/>
    </location>
</feature>
<name>A0AAD4R386_9BILA</name>
<dbReference type="InterPro" id="IPR000195">
    <property type="entry name" value="Rab-GAP-TBC_dom"/>
</dbReference>
<keyword evidence="1" id="KW-0343">GTPase activation</keyword>
<dbReference type="PANTHER" id="PTHR20913">
    <property type="entry name" value="TBC1 DOMAIN FAMILY MEMBER 20/GTPASE"/>
    <property type="match status" value="1"/>
</dbReference>
<evidence type="ECO:0000313" key="4">
    <source>
        <dbReference type="EMBL" id="KAI1706945.1"/>
    </source>
</evidence>
<evidence type="ECO:0000256" key="1">
    <source>
        <dbReference type="ARBA" id="ARBA00022468"/>
    </source>
</evidence>
<accession>A0AAD4R386</accession>
<feature type="compositionally biased region" description="Polar residues" evidence="2">
    <location>
        <begin position="122"/>
        <end position="131"/>
    </location>
</feature>
<evidence type="ECO:0000259" key="3">
    <source>
        <dbReference type="PROSITE" id="PS50086"/>
    </source>
</evidence>
<feature type="compositionally biased region" description="Acidic residues" evidence="2">
    <location>
        <begin position="132"/>
        <end position="141"/>
    </location>
</feature>